<proteinExistence type="inferred from homology"/>
<comment type="caution">
    <text evidence="14">The sequence shown here is derived from an EMBL/GenBank/DDBJ whole genome shotgun (WGS) entry which is preliminary data.</text>
</comment>
<keyword evidence="8 13" id="KW-0472">Membrane</keyword>
<name>A0A0S7XVA3_UNCSA</name>
<evidence type="ECO:0000313" key="15">
    <source>
        <dbReference type="Proteomes" id="UP000051861"/>
    </source>
</evidence>
<comment type="subcellular location">
    <subcellularLocation>
        <location evidence="1">Membrane</location>
        <topology evidence="1">Multi-pass membrane protein</topology>
    </subcellularLocation>
</comment>
<dbReference type="PANTHER" id="PTHR14269:SF62">
    <property type="entry name" value="CDP-DIACYLGLYCEROL--GLYCEROL-3-PHOSPHATE 3-PHOSPHATIDYLTRANSFERASE 1, CHLOROPLASTIC"/>
    <property type="match status" value="1"/>
</dbReference>
<keyword evidence="9" id="KW-0594">Phospholipid biosynthesis</keyword>
<dbReference type="InterPro" id="IPR048254">
    <property type="entry name" value="CDP_ALCOHOL_P_TRANSF_CS"/>
</dbReference>
<gene>
    <name evidence="14" type="ORF">AMJ44_08910</name>
</gene>
<dbReference type="EMBL" id="LIZX01000090">
    <property type="protein sequence ID" value="KPJ66123.1"/>
    <property type="molecule type" value="Genomic_DNA"/>
</dbReference>
<evidence type="ECO:0000256" key="10">
    <source>
        <dbReference type="ARBA" id="ARBA00023264"/>
    </source>
</evidence>
<dbReference type="Proteomes" id="UP000051861">
    <property type="component" value="Unassembled WGS sequence"/>
</dbReference>
<dbReference type="GO" id="GO:0008444">
    <property type="term" value="F:CDP-diacylglycerol-glycerol-3-phosphate 3-phosphatidyltransferase activity"/>
    <property type="evidence" value="ECO:0007669"/>
    <property type="project" value="UniProtKB-UniRule"/>
</dbReference>
<evidence type="ECO:0000256" key="11">
    <source>
        <dbReference type="NCBIfam" id="TIGR00560"/>
    </source>
</evidence>
<dbReference type="Gene3D" id="1.20.120.1760">
    <property type="match status" value="1"/>
</dbReference>
<evidence type="ECO:0000256" key="12">
    <source>
        <dbReference type="RuleBase" id="RU003750"/>
    </source>
</evidence>
<dbReference type="InterPro" id="IPR043130">
    <property type="entry name" value="CDP-OH_PTrfase_TM_dom"/>
</dbReference>
<keyword evidence="3" id="KW-0444">Lipid biosynthesis</keyword>
<dbReference type="GO" id="GO:0046474">
    <property type="term" value="P:glycerophospholipid biosynthetic process"/>
    <property type="evidence" value="ECO:0007669"/>
    <property type="project" value="TreeGrafter"/>
</dbReference>
<dbReference type="AlphaFoldDB" id="A0A0S7XVA3"/>
<keyword evidence="7" id="KW-0443">Lipid metabolism</keyword>
<dbReference type="GO" id="GO:0016020">
    <property type="term" value="C:membrane"/>
    <property type="evidence" value="ECO:0007669"/>
    <property type="project" value="UniProtKB-SubCell"/>
</dbReference>
<dbReference type="NCBIfam" id="TIGR00560">
    <property type="entry name" value="pgsA"/>
    <property type="match status" value="1"/>
</dbReference>
<evidence type="ECO:0000256" key="2">
    <source>
        <dbReference type="ARBA" id="ARBA00010441"/>
    </source>
</evidence>
<keyword evidence="10" id="KW-1208">Phospholipid metabolism</keyword>
<reference evidence="14 15" key="1">
    <citation type="journal article" date="2015" name="Microbiome">
        <title>Genomic resolution of linkages in carbon, nitrogen, and sulfur cycling among widespread estuary sediment bacteria.</title>
        <authorList>
            <person name="Baker B.J."/>
            <person name="Lazar C.S."/>
            <person name="Teske A.P."/>
            <person name="Dick G.J."/>
        </authorList>
    </citation>
    <scope>NUCLEOTIDE SEQUENCE [LARGE SCALE GENOMIC DNA]</scope>
    <source>
        <strain evidence="14">DG_54_3</strain>
    </source>
</reference>
<dbReference type="InterPro" id="IPR004570">
    <property type="entry name" value="Phosphatidylglycerol_P_synth"/>
</dbReference>
<dbReference type="InterPro" id="IPR000462">
    <property type="entry name" value="CDP-OH_P_trans"/>
</dbReference>
<dbReference type="Pfam" id="PF01066">
    <property type="entry name" value="CDP-OH_P_transf"/>
    <property type="match status" value="1"/>
</dbReference>
<comment type="similarity">
    <text evidence="2 12">Belongs to the CDP-alcohol phosphatidyltransferase class-I family.</text>
</comment>
<evidence type="ECO:0000256" key="4">
    <source>
        <dbReference type="ARBA" id="ARBA00022679"/>
    </source>
</evidence>
<protein>
    <recommendedName>
        <fullName evidence="11">CDP-diacylglycerol--glycerol-3-phosphate 3-phosphatidyltransferase</fullName>
        <ecNumber evidence="11">2.7.8.5</ecNumber>
    </recommendedName>
</protein>
<sequence>MSLANYVTLARIALIPLVIVFLLLGFNGLAVIFFAILWFSDIIDGYLARRFQQVSDLGKLLDPLADKLLVMLVLIVLVGLGKADSIPVAIIAARELLVQGLRINLAKRSKKVEEAAPIGKLKAAFQFIAIFMLILGLPYAHWVLWLAVVLSLISGGTYLWQSKILKQLKLS</sequence>
<evidence type="ECO:0000256" key="13">
    <source>
        <dbReference type="SAM" id="Phobius"/>
    </source>
</evidence>
<keyword evidence="4 12" id="KW-0808">Transferase</keyword>
<evidence type="ECO:0000256" key="9">
    <source>
        <dbReference type="ARBA" id="ARBA00023209"/>
    </source>
</evidence>
<dbReference type="PIRSF" id="PIRSF000847">
    <property type="entry name" value="Phos_ph_gly_syn"/>
    <property type="match status" value="1"/>
</dbReference>
<keyword evidence="5 13" id="KW-0812">Transmembrane</keyword>
<dbReference type="PROSITE" id="PS00379">
    <property type="entry name" value="CDP_ALCOHOL_P_TRANSF"/>
    <property type="match status" value="1"/>
</dbReference>
<evidence type="ECO:0000256" key="3">
    <source>
        <dbReference type="ARBA" id="ARBA00022516"/>
    </source>
</evidence>
<evidence type="ECO:0000256" key="8">
    <source>
        <dbReference type="ARBA" id="ARBA00023136"/>
    </source>
</evidence>
<keyword evidence="6 13" id="KW-1133">Transmembrane helix</keyword>
<evidence type="ECO:0000256" key="6">
    <source>
        <dbReference type="ARBA" id="ARBA00022989"/>
    </source>
</evidence>
<dbReference type="EC" id="2.7.8.5" evidence="11"/>
<evidence type="ECO:0000256" key="7">
    <source>
        <dbReference type="ARBA" id="ARBA00023098"/>
    </source>
</evidence>
<dbReference type="PATRIC" id="fig|1703775.3.peg.3488"/>
<dbReference type="PANTHER" id="PTHR14269">
    <property type="entry name" value="CDP-DIACYLGLYCEROL--GLYCEROL-3-PHOSPHATE 3-PHOSPHATIDYLTRANSFERASE-RELATED"/>
    <property type="match status" value="1"/>
</dbReference>
<accession>A0A0S7XVA3</accession>
<evidence type="ECO:0000256" key="1">
    <source>
        <dbReference type="ARBA" id="ARBA00004141"/>
    </source>
</evidence>
<evidence type="ECO:0000313" key="14">
    <source>
        <dbReference type="EMBL" id="KPJ66123.1"/>
    </source>
</evidence>
<feature type="transmembrane region" description="Helical" evidence="13">
    <location>
        <begin position="12"/>
        <end position="39"/>
    </location>
</feature>
<organism evidence="14 15">
    <name type="scientific">candidate division WOR-1 bacterium DG_54_3</name>
    <dbReference type="NCBI Taxonomy" id="1703775"/>
    <lineage>
        <taxon>Bacteria</taxon>
        <taxon>Bacillati</taxon>
        <taxon>Saganbacteria</taxon>
    </lineage>
</organism>
<dbReference type="InterPro" id="IPR050324">
    <property type="entry name" value="CDP-alcohol_PTase-I"/>
</dbReference>
<evidence type="ECO:0000256" key="5">
    <source>
        <dbReference type="ARBA" id="ARBA00022692"/>
    </source>
</evidence>